<dbReference type="GO" id="GO:0071669">
    <property type="term" value="P:plant-type cell wall organization or biogenesis"/>
    <property type="evidence" value="ECO:0007669"/>
    <property type="project" value="TreeGrafter"/>
</dbReference>
<dbReference type="Proteomes" id="UP000694251">
    <property type="component" value="Chromosome 8"/>
</dbReference>
<dbReference type="InterPro" id="IPR037595">
    <property type="entry name" value="RGP_fam"/>
</dbReference>
<evidence type="ECO:0000256" key="1">
    <source>
        <dbReference type="ARBA" id="ARBA00004555"/>
    </source>
</evidence>
<accession>A0A8T2B2S8</accession>
<dbReference type="GO" id="GO:0071555">
    <property type="term" value="P:cell wall organization"/>
    <property type="evidence" value="ECO:0007669"/>
    <property type="project" value="UniProtKB-KW"/>
</dbReference>
<dbReference type="GO" id="GO:0033356">
    <property type="term" value="P:UDP-L-arabinose metabolic process"/>
    <property type="evidence" value="ECO:0007669"/>
    <property type="project" value="TreeGrafter"/>
</dbReference>
<dbReference type="PANTHER" id="PTHR31682">
    <property type="entry name" value="UDP-ARABINOSE MUTASE"/>
    <property type="match status" value="1"/>
</dbReference>
<dbReference type="GO" id="GO:0005829">
    <property type="term" value="C:cytosol"/>
    <property type="evidence" value="ECO:0007669"/>
    <property type="project" value="TreeGrafter"/>
</dbReference>
<keyword evidence="6" id="KW-1185">Reference proteome</keyword>
<reference evidence="5 6" key="1">
    <citation type="submission" date="2020-12" db="EMBL/GenBank/DDBJ databases">
        <title>Concerted genomic and epigenomic changes stabilize Arabidopsis allopolyploids.</title>
        <authorList>
            <person name="Chen Z."/>
        </authorList>
    </citation>
    <scope>NUCLEOTIDE SEQUENCE [LARGE SCALE GENOMIC DNA]</scope>
    <source>
        <strain evidence="5">As9502</strain>
        <tissue evidence="5">Leaf</tissue>
    </source>
</reference>
<keyword evidence="3" id="KW-0333">Golgi apparatus</keyword>
<dbReference type="AlphaFoldDB" id="A0A8T2B2S8"/>
<comment type="similarity">
    <text evidence="2">Belongs to the RGP family.</text>
</comment>
<evidence type="ECO:0000256" key="4">
    <source>
        <dbReference type="ARBA" id="ARBA00023316"/>
    </source>
</evidence>
<comment type="subcellular location">
    <subcellularLocation>
        <location evidence="1">Golgi apparatus</location>
    </subcellularLocation>
</comment>
<gene>
    <name evidence="5" type="ORF">ISN44_As08g009640</name>
</gene>
<dbReference type="OrthoDB" id="1020896at2759"/>
<evidence type="ECO:0000313" key="5">
    <source>
        <dbReference type="EMBL" id="KAG7581248.1"/>
    </source>
</evidence>
<dbReference type="GO" id="GO:0005794">
    <property type="term" value="C:Golgi apparatus"/>
    <property type="evidence" value="ECO:0007669"/>
    <property type="project" value="UniProtKB-SubCell"/>
</dbReference>
<dbReference type="Pfam" id="PF03214">
    <property type="entry name" value="RGP"/>
    <property type="match status" value="1"/>
</dbReference>
<comment type="caution">
    <text evidence="5">The sequence shown here is derived from an EMBL/GenBank/DDBJ whole genome shotgun (WGS) entry which is preliminary data.</text>
</comment>
<dbReference type="EMBL" id="JAEFBJ010000008">
    <property type="protein sequence ID" value="KAG7581248.1"/>
    <property type="molecule type" value="Genomic_DNA"/>
</dbReference>
<organism evidence="5 6">
    <name type="scientific">Arabidopsis suecica</name>
    <name type="common">Swedish thale-cress</name>
    <name type="synonym">Cardaminopsis suecica</name>
    <dbReference type="NCBI Taxonomy" id="45249"/>
    <lineage>
        <taxon>Eukaryota</taxon>
        <taxon>Viridiplantae</taxon>
        <taxon>Streptophyta</taxon>
        <taxon>Embryophyta</taxon>
        <taxon>Tracheophyta</taxon>
        <taxon>Spermatophyta</taxon>
        <taxon>Magnoliopsida</taxon>
        <taxon>eudicotyledons</taxon>
        <taxon>Gunneridae</taxon>
        <taxon>Pentapetalae</taxon>
        <taxon>rosids</taxon>
        <taxon>malvids</taxon>
        <taxon>Brassicales</taxon>
        <taxon>Brassicaceae</taxon>
        <taxon>Camelineae</taxon>
        <taxon>Arabidopsis</taxon>
    </lineage>
</organism>
<keyword evidence="4" id="KW-0961">Cell wall biogenesis/degradation</keyword>
<protein>
    <submittedName>
        <fullName evidence="5">Reversibly glycosylated polypeptide family</fullName>
    </submittedName>
</protein>
<proteinExistence type="inferred from homology"/>
<sequence>MFWHKVTFSSVKSENDLCTSLISINTKEVIPIIVHLSLSLLNLNYSLSLSFHMAQLYSSVKPTPMLKDELDIVIPTIRNLDFLEMWRPFFEQYHLIIVQDGDPSKVINIPEGFDYELYNRNDINRVLGPKASCISFKDSACRCFGYMVSKKKYIYTIDDDCFVAKDPTGKEINALEQHIKNLLSPSTPHFFNTLYDPYRDGADFVRGYPFSMREGAITAVSHGLWLNIPDYDAPTQLVKPLEKNSRKFDLPLRLPILYVDAVMTIPKGTLFPMCGMNLAFDRELIGPAMYFGLMGDGQPIGRYDDMWAGWCVKVICDHMGWGVKTGLPYIWHSKASNPFVNLKKEYNGIFWQEEAIPFFQSVTLPKECTSVQQCYLELAKLVKEKLGKVDPYFITLATGMVTWIEAWEELNSEDGTEAKAPNGKNE</sequence>
<name>A0A8T2B2S8_ARASU</name>
<evidence type="ECO:0000256" key="3">
    <source>
        <dbReference type="ARBA" id="ARBA00023034"/>
    </source>
</evidence>
<evidence type="ECO:0000313" key="6">
    <source>
        <dbReference type="Proteomes" id="UP000694251"/>
    </source>
</evidence>
<dbReference type="GO" id="GO:0052691">
    <property type="term" value="F:UDP-arabinopyranose mutase activity"/>
    <property type="evidence" value="ECO:0007669"/>
    <property type="project" value="TreeGrafter"/>
</dbReference>
<dbReference type="GO" id="GO:0009505">
    <property type="term" value="C:plant-type cell wall"/>
    <property type="evidence" value="ECO:0007669"/>
    <property type="project" value="TreeGrafter"/>
</dbReference>
<evidence type="ECO:0000256" key="2">
    <source>
        <dbReference type="ARBA" id="ARBA00008986"/>
    </source>
</evidence>
<dbReference type="PANTHER" id="PTHR31682:SF48">
    <property type="entry name" value="UDP-ARABINOPYRANOSE MUTASE 3"/>
    <property type="match status" value="1"/>
</dbReference>